<dbReference type="Proteomes" id="UP001596098">
    <property type="component" value="Unassembled WGS sequence"/>
</dbReference>
<comment type="caution">
    <text evidence="11">The sequence shown here is derived from an EMBL/GenBank/DDBJ whole genome shotgun (WGS) entry which is preliminary data.</text>
</comment>
<evidence type="ECO:0000313" key="11">
    <source>
        <dbReference type="EMBL" id="MFC6152545.1"/>
    </source>
</evidence>
<dbReference type="InterPro" id="IPR011066">
    <property type="entry name" value="MscS_channel_C_sf"/>
</dbReference>
<dbReference type="Gene3D" id="3.30.70.100">
    <property type="match status" value="1"/>
</dbReference>
<keyword evidence="12" id="KW-1185">Reference proteome</keyword>
<evidence type="ECO:0000256" key="1">
    <source>
        <dbReference type="ARBA" id="ARBA00004651"/>
    </source>
</evidence>
<organism evidence="11 12">
    <name type="scientific">Nocardioides yefusunii</name>
    <dbReference type="NCBI Taxonomy" id="2500546"/>
    <lineage>
        <taxon>Bacteria</taxon>
        <taxon>Bacillati</taxon>
        <taxon>Actinomycetota</taxon>
        <taxon>Actinomycetes</taxon>
        <taxon>Propionibacteriales</taxon>
        <taxon>Nocardioidaceae</taxon>
        <taxon>Nocardioides</taxon>
    </lineage>
</organism>
<keyword evidence="6 7" id="KW-0472">Membrane</keyword>
<dbReference type="Pfam" id="PF00924">
    <property type="entry name" value="MS_channel_2nd"/>
    <property type="match status" value="1"/>
</dbReference>
<dbReference type="PANTHER" id="PTHR30460">
    <property type="entry name" value="MODERATE CONDUCTANCE MECHANOSENSITIVE CHANNEL YBIO"/>
    <property type="match status" value="1"/>
</dbReference>
<keyword evidence="3" id="KW-1003">Cell membrane</keyword>
<dbReference type="InterPro" id="IPR011014">
    <property type="entry name" value="MscS_channel_TM-2"/>
</dbReference>
<feature type="transmembrane region" description="Helical" evidence="7">
    <location>
        <begin position="19"/>
        <end position="38"/>
    </location>
</feature>
<dbReference type="InterPro" id="IPR045276">
    <property type="entry name" value="YbiO_bact"/>
</dbReference>
<dbReference type="Pfam" id="PF21082">
    <property type="entry name" value="MS_channel_3rd"/>
    <property type="match status" value="1"/>
</dbReference>
<dbReference type="PANTHER" id="PTHR30460:SF0">
    <property type="entry name" value="MODERATE CONDUCTANCE MECHANOSENSITIVE CHANNEL YBIO"/>
    <property type="match status" value="1"/>
</dbReference>
<evidence type="ECO:0000256" key="7">
    <source>
        <dbReference type="SAM" id="Phobius"/>
    </source>
</evidence>
<dbReference type="InterPro" id="IPR049278">
    <property type="entry name" value="MS_channel_C"/>
</dbReference>
<dbReference type="Gene3D" id="2.30.30.60">
    <property type="match status" value="1"/>
</dbReference>
<evidence type="ECO:0000256" key="3">
    <source>
        <dbReference type="ARBA" id="ARBA00022475"/>
    </source>
</evidence>
<evidence type="ECO:0000259" key="8">
    <source>
        <dbReference type="Pfam" id="PF00924"/>
    </source>
</evidence>
<keyword evidence="5 7" id="KW-1133">Transmembrane helix</keyword>
<dbReference type="RefSeq" id="WP_239022218.1">
    <property type="nucleotide sequence ID" value="NZ_CP034929.1"/>
</dbReference>
<feature type="domain" description="Mechanosensitive ion channel MscS" evidence="8">
    <location>
        <begin position="115"/>
        <end position="185"/>
    </location>
</feature>
<dbReference type="SUPFAM" id="SSF82861">
    <property type="entry name" value="Mechanosensitive channel protein MscS (YggB), transmembrane region"/>
    <property type="match status" value="1"/>
</dbReference>
<dbReference type="InterPro" id="IPR010920">
    <property type="entry name" value="LSM_dom_sf"/>
</dbReference>
<comment type="similarity">
    <text evidence="2">Belongs to the MscS (TC 1.A.23) family.</text>
</comment>
<dbReference type="InterPro" id="IPR023408">
    <property type="entry name" value="MscS_beta-dom_sf"/>
</dbReference>
<name>A0ABW1QVA0_9ACTN</name>
<feature type="transmembrane region" description="Helical" evidence="7">
    <location>
        <begin position="65"/>
        <end position="84"/>
    </location>
</feature>
<evidence type="ECO:0000259" key="9">
    <source>
        <dbReference type="Pfam" id="PF21082"/>
    </source>
</evidence>
<evidence type="ECO:0000259" key="10">
    <source>
        <dbReference type="Pfam" id="PF21088"/>
    </source>
</evidence>
<dbReference type="SUPFAM" id="SSF50182">
    <property type="entry name" value="Sm-like ribonucleoproteins"/>
    <property type="match status" value="1"/>
</dbReference>
<evidence type="ECO:0000256" key="5">
    <source>
        <dbReference type="ARBA" id="ARBA00022989"/>
    </source>
</evidence>
<protein>
    <submittedName>
        <fullName evidence="11">Mechanosensitive ion channel family protein</fullName>
    </submittedName>
</protein>
<feature type="domain" description="Mechanosensitive ion channel MscS C-terminal" evidence="9">
    <location>
        <begin position="191"/>
        <end position="277"/>
    </location>
</feature>
<evidence type="ECO:0000256" key="2">
    <source>
        <dbReference type="ARBA" id="ARBA00008017"/>
    </source>
</evidence>
<feature type="domain" description="Mechanosensitive ion channel transmembrane helices 2/3" evidence="10">
    <location>
        <begin position="72"/>
        <end position="113"/>
    </location>
</feature>
<evidence type="ECO:0000256" key="4">
    <source>
        <dbReference type="ARBA" id="ARBA00022692"/>
    </source>
</evidence>
<reference evidence="12" key="1">
    <citation type="journal article" date="2019" name="Int. J. Syst. Evol. Microbiol.">
        <title>The Global Catalogue of Microorganisms (GCM) 10K type strain sequencing project: providing services to taxonomists for standard genome sequencing and annotation.</title>
        <authorList>
            <consortium name="The Broad Institute Genomics Platform"/>
            <consortium name="The Broad Institute Genome Sequencing Center for Infectious Disease"/>
            <person name="Wu L."/>
            <person name="Ma J."/>
        </authorList>
    </citation>
    <scope>NUCLEOTIDE SEQUENCE [LARGE SCALE GENOMIC DNA]</scope>
    <source>
        <strain evidence="12">DFY28</strain>
    </source>
</reference>
<proteinExistence type="inferred from homology"/>
<dbReference type="Pfam" id="PF21088">
    <property type="entry name" value="MS_channel_1st"/>
    <property type="match status" value="1"/>
</dbReference>
<evidence type="ECO:0000313" key="12">
    <source>
        <dbReference type="Proteomes" id="UP001596098"/>
    </source>
</evidence>
<dbReference type="Gene3D" id="1.10.287.1260">
    <property type="match status" value="1"/>
</dbReference>
<feature type="transmembrane region" description="Helical" evidence="7">
    <location>
        <begin position="90"/>
        <end position="110"/>
    </location>
</feature>
<dbReference type="InterPro" id="IPR049142">
    <property type="entry name" value="MS_channel_1st"/>
</dbReference>
<dbReference type="SUPFAM" id="SSF82689">
    <property type="entry name" value="Mechanosensitive channel protein MscS (YggB), C-terminal domain"/>
    <property type="match status" value="1"/>
</dbReference>
<dbReference type="EMBL" id="JBHSQI010000002">
    <property type="protein sequence ID" value="MFC6152545.1"/>
    <property type="molecule type" value="Genomic_DNA"/>
</dbReference>
<keyword evidence="4 7" id="KW-0812">Transmembrane</keyword>
<comment type="subcellular location">
    <subcellularLocation>
        <location evidence="1">Cell membrane</location>
        <topology evidence="1">Multi-pass membrane protein</topology>
    </subcellularLocation>
</comment>
<dbReference type="InterPro" id="IPR006685">
    <property type="entry name" value="MscS_channel_2nd"/>
</dbReference>
<sequence>MSTALDDISYWARGTGLEIVLLVTGAVLLARFVAWYGARWIERVDPEDAETENLVRSEDAKRQHALIQLLTWVLVVVVYVLAGITLIQTLGFSLTAIVPAATVAGVAIGFGAQRIVQDLLAGFFIFAERQYGYGDLIRIAVLGVSQPVLGTVDEVSLRTTTVRTPAGEVVITPNGQIVQMTNLSRGWARTVIDVPVPSTVDVTHVSDVLRAVGRAAYDDEELRPLLLDVPTVMGVESMEVDQFQVRVVARTQPGKQFVVGRAVRELIAREFLAEGIGTAAQVNDEGTAGRDD</sequence>
<gene>
    <name evidence="11" type="ORF">ACFPWU_02560</name>
</gene>
<evidence type="ECO:0000256" key="6">
    <source>
        <dbReference type="ARBA" id="ARBA00023136"/>
    </source>
</evidence>
<accession>A0ABW1QVA0</accession>